<feature type="signal peptide" evidence="6">
    <location>
        <begin position="1"/>
        <end position="35"/>
    </location>
</feature>
<reference evidence="8 9" key="1">
    <citation type="submission" date="2020-07" db="EMBL/GenBank/DDBJ databases">
        <title>MOT database genomes.</title>
        <authorList>
            <person name="Joseph S."/>
            <person name="Aduse-Opoku J."/>
            <person name="Hashim A."/>
            <person name="Wade W."/>
            <person name="Curtis M."/>
        </authorList>
    </citation>
    <scope>NUCLEOTIDE SEQUENCE [LARGE SCALE GENOMIC DNA]</scope>
    <source>
        <strain evidence="8 9">WMus004</strain>
    </source>
</reference>
<dbReference type="Proteomes" id="UP000572528">
    <property type="component" value="Unassembled WGS sequence"/>
</dbReference>
<name>A0A853EKY0_9ACTO</name>
<feature type="transmembrane region" description="Helical" evidence="5">
    <location>
        <begin position="967"/>
        <end position="986"/>
    </location>
</feature>
<feature type="chain" id="PRO_5032374645" description="exo-alpha-sialidase" evidence="6">
    <location>
        <begin position="36"/>
        <end position="993"/>
    </location>
</feature>
<dbReference type="SUPFAM" id="SSF50939">
    <property type="entry name" value="Sialidases"/>
    <property type="match status" value="1"/>
</dbReference>
<gene>
    <name evidence="8" type="ORF">HZZ05_10745</name>
</gene>
<dbReference type="PANTHER" id="PTHR10628:SF30">
    <property type="entry name" value="EXO-ALPHA-SIALIDASE"/>
    <property type="match status" value="1"/>
</dbReference>
<dbReference type="EMBL" id="JACBXV010000181">
    <property type="protein sequence ID" value="NYS69977.1"/>
    <property type="molecule type" value="Genomic_DNA"/>
</dbReference>
<dbReference type="GO" id="GO:0006689">
    <property type="term" value="P:ganglioside catabolic process"/>
    <property type="evidence" value="ECO:0007669"/>
    <property type="project" value="TreeGrafter"/>
</dbReference>
<feature type="compositionally biased region" description="Low complexity" evidence="4">
    <location>
        <begin position="778"/>
        <end position="797"/>
    </location>
</feature>
<keyword evidence="6" id="KW-0732">Signal</keyword>
<feature type="compositionally biased region" description="Low complexity" evidence="4">
    <location>
        <begin position="942"/>
        <end position="961"/>
    </location>
</feature>
<feature type="compositionally biased region" description="Pro residues" evidence="4">
    <location>
        <begin position="857"/>
        <end position="873"/>
    </location>
</feature>
<dbReference type="CDD" id="cd15482">
    <property type="entry name" value="Sialidase_non-viral"/>
    <property type="match status" value="1"/>
</dbReference>
<dbReference type="GO" id="GO:0005737">
    <property type="term" value="C:cytoplasm"/>
    <property type="evidence" value="ECO:0007669"/>
    <property type="project" value="TreeGrafter"/>
</dbReference>
<evidence type="ECO:0000256" key="6">
    <source>
        <dbReference type="SAM" id="SignalP"/>
    </source>
</evidence>
<evidence type="ECO:0000256" key="1">
    <source>
        <dbReference type="ARBA" id="ARBA00000427"/>
    </source>
</evidence>
<evidence type="ECO:0000256" key="5">
    <source>
        <dbReference type="SAM" id="Phobius"/>
    </source>
</evidence>
<evidence type="ECO:0000256" key="2">
    <source>
        <dbReference type="ARBA" id="ARBA00009348"/>
    </source>
</evidence>
<evidence type="ECO:0000313" key="9">
    <source>
        <dbReference type="Proteomes" id="UP000572528"/>
    </source>
</evidence>
<evidence type="ECO:0000313" key="8">
    <source>
        <dbReference type="EMBL" id="NYS69977.1"/>
    </source>
</evidence>
<dbReference type="EC" id="3.2.1.18" evidence="3"/>
<feature type="region of interest" description="Disordered" evidence="4">
    <location>
        <begin position="758"/>
        <end position="961"/>
    </location>
</feature>
<dbReference type="RefSeq" id="WP_179901233.1">
    <property type="nucleotide sequence ID" value="NZ_JACBXV010000181.1"/>
</dbReference>
<proteinExistence type="inferred from homology"/>
<feature type="region of interest" description="Disordered" evidence="4">
    <location>
        <begin position="324"/>
        <end position="361"/>
    </location>
</feature>
<comment type="catalytic activity">
    <reaction evidence="1">
        <text>Hydrolysis of alpha-(2-&gt;3)-, alpha-(2-&gt;6)-, alpha-(2-&gt;8)- glycosidic linkages of terminal sialic acid residues in oligosaccharides, glycoproteins, glycolipids, colominic acid and synthetic substrates.</text>
        <dbReference type="EC" id="3.2.1.18"/>
    </reaction>
</comment>
<evidence type="ECO:0000256" key="3">
    <source>
        <dbReference type="ARBA" id="ARBA00012733"/>
    </source>
</evidence>
<dbReference type="GO" id="GO:0016020">
    <property type="term" value="C:membrane"/>
    <property type="evidence" value="ECO:0007669"/>
    <property type="project" value="TreeGrafter"/>
</dbReference>
<feature type="compositionally biased region" description="Low complexity" evidence="4">
    <location>
        <begin position="842"/>
        <end position="856"/>
    </location>
</feature>
<comment type="similarity">
    <text evidence="2">Belongs to the glycosyl hydrolase 33 family.</text>
</comment>
<dbReference type="InterPro" id="IPR036278">
    <property type="entry name" value="Sialidase_sf"/>
</dbReference>
<dbReference type="PROSITE" id="PS51318">
    <property type="entry name" value="TAT"/>
    <property type="match status" value="1"/>
</dbReference>
<dbReference type="InterPro" id="IPR006311">
    <property type="entry name" value="TAT_signal"/>
</dbReference>
<comment type="caution">
    <text evidence="8">The sequence shown here is derived from an EMBL/GenBank/DDBJ whole genome shotgun (WGS) entry which is preliminary data.</text>
</comment>
<evidence type="ECO:0000259" key="7">
    <source>
        <dbReference type="Pfam" id="PF13088"/>
    </source>
</evidence>
<dbReference type="AlphaFoldDB" id="A0A853EKY0"/>
<evidence type="ECO:0000256" key="4">
    <source>
        <dbReference type="SAM" id="MobiDB-lite"/>
    </source>
</evidence>
<dbReference type="InterPro" id="IPR026856">
    <property type="entry name" value="Sialidase_fam"/>
</dbReference>
<dbReference type="PANTHER" id="PTHR10628">
    <property type="entry name" value="SIALIDASE"/>
    <property type="match status" value="1"/>
</dbReference>
<sequence length="993" mass="101161">MTRKKPISLRRLPALLGSLALALTGAIAAAPPAHATPTTDGMADIAITQVNAPQDGIYAVGDVMTFDIAVTNTSDQERSFAPTSTNLSGGVSKCRWRSIAARATKTDCTGLATHTVTAEDIAAGGFTPEITYEIKAPGYSGAVLNTPESIKGATSPVTAASLRVESFTPASPKDSYTVGETVSYTVRVRSLSTQTITVGATGSSFDDLGSQCDWRNLAPGERAVYNCKALTHTLTQADADYGTWTPQITLTATGPDGALLQTLTASGQALTVVADRPQAEPAEAPNADPGLEAFLTDPQQLAANTATDNYRIPAIATAPNGDLLVSYDERPKDNGNGGGDAPNPNHIVQRRSTDGGQTWSAPTYIHQGTETGQKVGYSDPSYVVDYATGTIFNFHVKSYDQGWGGSRAGTDPEDRGVIHAEVSTSTDNGWSWTHRTITAEITPDASWISRFAASGQGIQIQRGEHAGRLVQQYTIKTSSGQVSAVSVYSDDHGASWHAGRPAGTGMDENKVVELSDGTLMLNSRVSDGSGYRKVATSTDGGQTWSEPRSDTGLPDSVDNAQIIRAFPGAAPDDPRAKVLLLSHSPNPVPWSRDRGTISMSCDDGATWATSRIFNEAFIGYSTIAVQANGSIGLLSEDGNYGGIWYRSFSTAWLDNACTQVRASARASAPSISPGSEATVTVTLTNPGGQDLTGVSVGLPQVEGAVEGITVTPSGAGPDTVAAGGEATYEFTVSTARAAGRVELVFPIAWDGGTAQASVSLDSVPGPAPSPAPSPSPSAAPGEQPTAAPTAEATSGPSGAPTDRATDEATAEPSTDTTGAPSAAPDGRPTQVPSLEPSRGPEAGSSTTPGDGSTAGPAAPPSDGPGGQPSPGPSRMPDDQASSQPSAAPTRQPSAQASTPGPQASASSTAPSPSASSSTQPEEINRPSDGAMAQPTPGGGQGPALSPSVTASAASGAPSSSLARTGAALLPGLGLAAIALLGGYLVLRARRSRG</sequence>
<accession>A0A853EKY0</accession>
<dbReference type="GO" id="GO:0004308">
    <property type="term" value="F:exo-alpha-sialidase activity"/>
    <property type="evidence" value="ECO:0007669"/>
    <property type="project" value="UniProtKB-EC"/>
</dbReference>
<feature type="domain" description="Sialidase" evidence="7">
    <location>
        <begin position="347"/>
        <end position="631"/>
    </location>
</feature>
<organism evidence="8 9">
    <name type="scientific">Actinomyces bowdenii</name>
    <dbReference type="NCBI Taxonomy" id="131109"/>
    <lineage>
        <taxon>Bacteria</taxon>
        <taxon>Bacillati</taxon>
        <taxon>Actinomycetota</taxon>
        <taxon>Actinomycetes</taxon>
        <taxon>Actinomycetales</taxon>
        <taxon>Actinomycetaceae</taxon>
        <taxon>Actinomyces</taxon>
    </lineage>
</organism>
<protein>
    <recommendedName>
        <fullName evidence="3">exo-alpha-sialidase</fullName>
        <ecNumber evidence="3">3.2.1.18</ecNumber>
    </recommendedName>
</protein>
<keyword evidence="5" id="KW-0472">Membrane</keyword>
<dbReference type="GO" id="GO:0009313">
    <property type="term" value="P:oligosaccharide catabolic process"/>
    <property type="evidence" value="ECO:0007669"/>
    <property type="project" value="TreeGrafter"/>
</dbReference>
<keyword evidence="5" id="KW-0812">Transmembrane</keyword>
<dbReference type="Pfam" id="PF13088">
    <property type="entry name" value="BNR_2"/>
    <property type="match status" value="1"/>
</dbReference>
<keyword evidence="5" id="KW-1133">Transmembrane helix</keyword>
<dbReference type="InterPro" id="IPR011040">
    <property type="entry name" value="Sialidase"/>
</dbReference>
<feature type="compositionally biased region" description="Low complexity" evidence="4">
    <location>
        <begin position="891"/>
        <end position="920"/>
    </location>
</feature>
<dbReference type="Gene3D" id="2.120.10.10">
    <property type="match status" value="1"/>
</dbReference>
<feature type="compositionally biased region" description="Polar residues" evidence="4">
    <location>
        <begin position="879"/>
        <end position="890"/>
    </location>
</feature>
<feature type="compositionally biased region" description="Pro residues" evidence="4">
    <location>
        <begin position="765"/>
        <end position="777"/>
    </location>
</feature>